<dbReference type="AlphaFoldDB" id="A0A1E3Q7J9"/>
<keyword evidence="6" id="KW-0067">ATP-binding</keyword>
<dbReference type="Gene3D" id="3.10.110.10">
    <property type="entry name" value="Ubiquitin Conjugating Enzyme"/>
    <property type="match status" value="1"/>
</dbReference>
<dbReference type="PANTHER" id="PTHR31687">
    <property type="match status" value="1"/>
</dbReference>
<dbReference type="GO" id="GO:0036503">
    <property type="term" value="P:ERAD pathway"/>
    <property type="evidence" value="ECO:0007669"/>
    <property type="project" value="UniProtKB-ARBA"/>
</dbReference>
<evidence type="ECO:0000256" key="9">
    <source>
        <dbReference type="ARBA" id="ARBA00031729"/>
    </source>
</evidence>
<proteinExistence type="predicted"/>
<dbReference type="EC" id="2.3.2.23" evidence="2"/>
<dbReference type="STRING" id="675824.A0A1E3Q7J9"/>
<organism evidence="12 13">
    <name type="scientific">Lipomyces starkeyi NRRL Y-11557</name>
    <dbReference type="NCBI Taxonomy" id="675824"/>
    <lineage>
        <taxon>Eukaryota</taxon>
        <taxon>Fungi</taxon>
        <taxon>Dikarya</taxon>
        <taxon>Ascomycota</taxon>
        <taxon>Saccharomycotina</taxon>
        <taxon>Lipomycetes</taxon>
        <taxon>Lipomycetales</taxon>
        <taxon>Lipomycetaceae</taxon>
        <taxon>Lipomyces</taxon>
    </lineage>
</organism>
<reference evidence="12 13" key="1">
    <citation type="journal article" date="2016" name="Proc. Natl. Acad. Sci. U.S.A.">
        <title>Comparative genomics of biotechnologically important yeasts.</title>
        <authorList>
            <person name="Riley R."/>
            <person name="Haridas S."/>
            <person name="Wolfe K.H."/>
            <person name="Lopes M.R."/>
            <person name="Hittinger C.T."/>
            <person name="Goeker M."/>
            <person name="Salamov A.A."/>
            <person name="Wisecaver J.H."/>
            <person name="Long T.M."/>
            <person name="Calvey C.H."/>
            <person name="Aerts A.L."/>
            <person name="Barry K.W."/>
            <person name="Choi C."/>
            <person name="Clum A."/>
            <person name="Coughlan A.Y."/>
            <person name="Deshpande S."/>
            <person name="Douglass A.P."/>
            <person name="Hanson S.J."/>
            <person name="Klenk H.-P."/>
            <person name="LaButti K.M."/>
            <person name="Lapidus A."/>
            <person name="Lindquist E.A."/>
            <person name="Lipzen A.M."/>
            <person name="Meier-Kolthoff J.P."/>
            <person name="Ohm R.A."/>
            <person name="Otillar R.P."/>
            <person name="Pangilinan J.L."/>
            <person name="Peng Y."/>
            <person name="Rokas A."/>
            <person name="Rosa C.A."/>
            <person name="Scheuner C."/>
            <person name="Sibirny A.A."/>
            <person name="Slot J.C."/>
            <person name="Stielow J.B."/>
            <person name="Sun H."/>
            <person name="Kurtzman C.P."/>
            <person name="Blackwell M."/>
            <person name="Grigoriev I.V."/>
            <person name="Jeffries T.W."/>
        </authorList>
    </citation>
    <scope>NUCLEOTIDE SEQUENCE [LARGE SCALE GENOMIC DNA]</scope>
    <source>
        <strain evidence="12 13">NRRL Y-11557</strain>
    </source>
</reference>
<keyword evidence="5" id="KW-0833">Ubl conjugation pathway</keyword>
<dbReference type="EMBL" id="KV454293">
    <property type="protein sequence ID" value="ODQ73590.1"/>
    <property type="molecule type" value="Genomic_DNA"/>
</dbReference>
<evidence type="ECO:0000256" key="3">
    <source>
        <dbReference type="ARBA" id="ARBA00022679"/>
    </source>
</evidence>
<evidence type="ECO:0000256" key="5">
    <source>
        <dbReference type="ARBA" id="ARBA00022786"/>
    </source>
</evidence>
<dbReference type="Pfam" id="PF07958">
    <property type="entry name" value="DUF1688"/>
    <property type="match status" value="1"/>
</dbReference>
<evidence type="ECO:0000256" key="1">
    <source>
        <dbReference type="ARBA" id="ARBA00000485"/>
    </source>
</evidence>
<dbReference type="Proteomes" id="UP000094385">
    <property type="component" value="Unassembled WGS sequence"/>
</dbReference>
<dbReference type="GO" id="GO:0005524">
    <property type="term" value="F:ATP binding"/>
    <property type="evidence" value="ECO:0007669"/>
    <property type="project" value="UniProtKB-KW"/>
</dbReference>
<evidence type="ECO:0000256" key="6">
    <source>
        <dbReference type="ARBA" id="ARBA00022840"/>
    </source>
</evidence>
<evidence type="ECO:0000259" key="11">
    <source>
        <dbReference type="PROSITE" id="PS50127"/>
    </source>
</evidence>
<evidence type="ECO:0000313" key="13">
    <source>
        <dbReference type="Proteomes" id="UP000094385"/>
    </source>
</evidence>
<feature type="domain" description="UBC core" evidence="11">
    <location>
        <begin position="434"/>
        <end position="613"/>
    </location>
</feature>
<dbReference type="FunFam" id="3.10.110.10:FF:000008">
    <property type="entry name" value="Ubiquitin-conjugating enzyme E2 G2"/>
    <property type="match status" value="1"/>
</dbReference>
<comment type="catalytic activity">
    <reaction evidence="1">
        <text>S-ubiquitinyl-[E1 ubiquitin-activating enzyme]-L-cysteine + [E2 ubiquitin-conjugating enzyme]-L-cysteine = [E1 ubiquitin-activating enzyme]-L-cysteine + S-ubiquitinyl-[E2 ubiquitin-conjugating enzyme]-L-cysteine.</text>
        <dbReference type="EC" id="2.3.2.23"/>
    </reaction>
</comment>
<dbReference type="PANTHER" id="PTHR31687:SF3">
    <property type="entry name" value="PROTEIN URG3"/>
    <property type="match status" value="1"/>
</dbReference>
<dbReference type="PROSITE" id="PS50127">
    <property type="entry name" value="UBC_2"/>
    <property type="match status" value="1"/>
</dbReference>
<dbReference type="Pfam" id="PF00179">
    <property type="entry name" value="UQ_con"/>
    <property type="match status" value="1"/>
</dbReference>
<evidence type="ECO:0000256" key="2">
    <source>
        <dbReference type="ARBA" id="ARBA00012486"/>
    </source>
</evidence>
<protein>
    <recommendedName>
        <fullName evidence="2">E2 ubiquitin-conjugating enzyme</fullName>
        <ecNumber evidence="2">2.3.2.23</ecNumber>
    </recommendedName>
    <alternativeName>
        <fullName evidence="10">E2 ubiquitin-conjugating enzyme 7</fullName>
    </alternativeName>
    <alternativeName>
        <fullName evidence="9">Ubiquitin carrier protein</fullName>
    </alternativeName>
    <alternativeName>
        <fullName evidence="8">Ubiquitin-protein ligase</fullName>
    </alternativeName>
</protein>
<dbReference type="OrthoDB" id="2153176at2759"/>
<dbReference type="InterPro" id="IPR000608">
    <property type="entry name" value="UBC"/>
</dbReference>
<accession>A0A1E3Q7J9</accession>
<evidence type="ECO:0000313" key="12">
    <source>
        <dbReference type="EMBL" id="ODQ73590.1"/>
    </source>
</evidence>
<dbReference type="CDD" id="cd23796">
    <property type="entry name" value="UBCc_UBE2G2"/>
    <property type="match status" value="1"/>
</dbReference>
<evidence type="ECO:0000256" key="4">
    <source>
        <dbReference type="ARBA" id="ARBA00022741"/>
    </source>
</evidence>
<dbReference type="SUPFAM" id="SSF54495">
    <property type="entry name" value="UBC-like"/>
    <property type="match status" value="1"/>
</dbReference>
<keyword evidence="13" id="KW-1185">Reference proteome</keyword>
<keyword evidence="3" id="KW-0808">Transferase</keyword>
<gene>
    <name evidence="12" type="ORF">LIPSTDRAFT_2811</name>
</gene>
<evidence type="ECO:0000256" key="10">
    <source>
        <dbReference type="ARBA" id="ARBA00077195"/>
    </source>
</evidence>
<name>A0A1E3Q7J9_LIPST</name>
<dbReference type="InterPro" id="IPR016135">
    <property type="entry name" value="UBQ-conjugating_enzyme/RWD"/>
</dbReference>
<evidence type="ECO:0000256" key="7">
    <source>
        <dbReference type="ARBA" id="ARBA00022966"/>
    </source>
</evidence>
<sequence length="614" mass="68119">MTVTDPASYLRTLPAVRERTRLVMDKAKVNQLTNFDIEFTKFDETVEFVASIIQRDFAPNYSKIPPHGRWQHFDVGGVSRIQRLVDSWSGIDDAEIAKRLVDLFLVSVLLDAGAGNKWVFSEPGNMAGVYGRSEGLAVASLYLFMDGLLSSNPSNPYQVDSTALKSITVDTVSKALQHSSGNPLAGMEGRAELLQRLGYALEKEVKYFGPDGRPGYILEYLLETSTPSADGKHTVSVATVWDVIMTGLNPIWPKGRTALNGVSLGDAWSCSSMPQDGEEWETIVPFHKLSQWLCYSILVPLELYGNIKYAGKELQTGLPEYRNGGLFVDTGVLILKPEIYKQGITNNSTMGLETQEVVPVFQADEDVIVEWRALTVGLLDLLLPAVNERLGIAGTKDQLILAQLLEAGSWKGGREIAAKKRPERMVSQNSRNNTAVRRLMTEYKQLISEAPDGISAGPIDEDNFFEWECLIQGPEDTPFEGGVFPATLTFPKDYPLSPPAMKFTCDMFHPNGKNIWTSVVEYVVLNWINVVYKDGTVCISILHAPGDDPNMYESASERWSPIQSVEKILISVMSMLAEPNDESGANIDACKVWRNDRAEYNRMVKANVRKTLGL</sequence>
<dbReference type="GO" id="GO:0061631">
    <property type="term" value="F:ubiquitin conjugating enzyme activity"/>
    <property type="evidence" value="ECO:0007669"/>
    <property type="project" value="UniProtKB-EC"/>
</dbReference>
<keyword evidence="4" id="KW-0547">Nucleotide-binding</keyword>
<evidence type="ECO:0000256" key="8">
    <source>
        <dbReference type="ARBA" id="ARBA00030012"/>
    </source>
</evidence>
<dbReference type="InterPro" id="IPR012469">
    <property type="entry name" value="DUF1688"/>
</dbReference>
<dbReference type="SMART" id="SM00212">
    <property type="entry name" value="UBCc"/>
    <property type="match status" value="1"/>
</dbReference>
<keyword evidence="7" id="KW-0882">Thioester bond</keyword>